<proteinExistence type="predicted"/>
<gene>
    <name evidence="2" type="ORF">AaeL_AAEL001055</name>
</gene>
<dbReference type="EMBL" id="CH477207">
    <property type="protein sequence ID" value="EAT47822.1"/>
    <property type="molecule type" value="Genomic_DNA"/>
</dbReference>
<organism evidence="2 3">
    <name type="scientific">Aedes aegypti</name>
    <name type="common">Yellowfever mosquito</name>
    <name type="synonym">Culex aegypti</name>
    <dbReference type="NCBI Taxonomy" id="7159"/>
    <lineage>
        <taxon>Eukaryota</taxon>
        <taxon>Metazoa</taxon>
        <taxon>Ecdysozoa</taxon>
        <taxon>Arthropoda</taxon>
        <taxon>Hexapoda</taxon>
        <taxon>Insecta</taxon>
        <taxon>Pterygota</taxon>
        <taxon>Neoptera</taxon>
        <taxon>Endopterygota</taxon>
        <taxon>Diptera</taxon>
        <taxon>Nematocera</taxon>
        <taxon>Culicoidea</taxon>
        <taxon>Culicidae</taxon>
        <taxon>Culicinae</taxon>
        <taxon>Aedini</taxon>
        <taxon>Aedes</taxon>
        <taxon>Stegomyia</taxon>
    </lineage>
</organism>
<dbReference type="eggNOG" id="ENOG502SBD8">
    <property type="taxonomic scope" value="Eukaryota"/>
</dbReference>
<dbReference type="AlphaFoldDB" id="Q17MC7"/>
<evidence type="ECO:0000313" key="3">
    <source>
        <dbReference type="Proteomes" id="UP000682892"/>
    </source>
</evidence>
<feature type="compositionally biased region" description="Low complexity" evidence="1">
    <location>
        <begin position="109"/>
        <end position="145"/>
    </location>
</feature>
<dbReference type="PaxDb" id="7159-AAEL001055-PA"/>
<feature type="compositionally biased region" description="Gly residues" evidence="1">
    <location>
        <begin position="146"/>
        <end position="158"/>
    </location>
</feature>
<feature type="region of interest" description="Disordered" evidence="1">
    <location>
        <begin position="109"/>
        <end position="160"/>
    </location>
</feature>
<dbReference type="VEuPathDB" id="VectorBase:AAEL019432"/>
<reference evidence="2" key="3">
    <citation type="submission" date="2012-09" db="EMBL/GenBank/DDBJ databases">
        <authorList>
            <consortium name="VectorBase"/>
        </authorList>
    </citation>
    <scope>NUCLEOTIDE SEQUENCE</scope>
    <source>
        <strain evidence="2">Liverpool</strain>
    </source>
</reference>
<reference evidence="2" key="2">
    <citation type="journal article" date="2007" name="Science">
        <title>Genome sequence of Aedes aegypti, a major arbovirus vector.</title>
        <authorList>
            <person name="Nene V."/>
            <person name="Wortman J.R."/>
            <person name="Lawson D."/>
            <person name="Haas B."/>
            <person name="Kodira C."/>
            <person name="Tu Z.J."/>
            <person name="Loftus B."/>
            <person name="Xi Z."/>
            <person name="Megy K."/>
            <person name="Grabherr M."/>
            <person name="Ren Q."/>
            <person name="Zdobnov E.M."/>
            <person name="Lobo N.F."/>
            <person name="Campbell K.S."/>
            <person name="Brown S.E."/>
            <person name="Bonaldo M.F."/>
            <person name="Zhu J."/>
            <person name="Sinkins S.P."/>
            <person name="Hogenkamp D.G."/>
            <person name="Amedeo P."/>
            <person name="Arensburger P."/>
            <person name="Atkinson P.W."/>
            <person name="Bidwell S."/>
            <person name="Biedler J."/>
            <person name="Birney E."/>
            <person name="Bruggner R.V."/>
            <person name="Costas J."/>
            <person name="Coy M.R."/>
            <person name="Crabtree J."/>
            <person name="Crawford M."/>
            <person name="Debruyn B."/>
            <person name="Decaprio D."/>
            <person name="Eiglmeier K."/>
            <person name="Eisenstadt E."/>
            <person name="El-Dorry H."/>
            <person name="Gelbart W.M."/>
            <person name="Gomes S.L."/>
            <person name="Hammond M."/>
            <person name="Hannick L.I."/>
            <person name="Hogan J.R."/>
            <person name="Holmes M.H."/>
            <person name="Jaffe D."/>
            <person name="Johnston J.S."/>
            <person name="Kennedy R.C."/>
            <person name="Koo H."/>
            <person name="Kravitz S."/>
            <person name="Kriventseva E.V."/>
            <person name="Kulp D."/>
            <person name="Labutti K."/>
            <person name="Lee E."/>
            <person name="Li S."/>
            <person name="Lovin D.D."/>
            <person name="Mao C."/>
            <person name="Mauceli E."/>
            <person name="Menck C.F."/>
            <person name="Miller J.R."/>
            <person name="Montgomery P."/>
            <person name="Mori A."/>
            <person name="Nascimento A.L."/>
            <person name="Naveira H.F."/>
            <person name="Nusbaum C."/>
            <person name="O'leary S."/>
            <person name="Orvis J."/>
            <person name="Pertea M."/>
            <person name="Quesneville H."/>
            <person name="Reidenbach K.R."/>
            <person name="Rogers Y.H."/>
            <person name="Roth C.W."/>
            <person name="Schneider J.R."/>
            <person name="Schatz M."/>
            <person name="Shumway M."/>
            <person name="Stanke M."/>
            <person name="Stinson E.O."/>
            <person name="Tubio J.M."/>
            <person name="Vanzee J.P."/>
            <person name="Verjovski-Almeida S."/>
            <person name="Werner D."/>
            <person name="White O."/>
            <person name="Wyder S."/>
            <person name="Zeng Q."/>
            <person name="Zhao Q."/>
            <person name="Zhao Y."/>
            <person name="Hill C.A."/>
            <person name="Raikhel A.S."/>
            <person name="Soares M.B."/>
            <person name="Knudson D.L."/>
            <person name="Lee N.H."/>
            <person name="Galagan J."/>
            <person name="Salzberg S.L."/>
            <person name="Paulsen I.T."/>
            <person name="Dimopoulos G."/>
            <person name="Collins F.H."/>
            <person name="Birren B."/>
            <person name="Fraser-Liggett C.M."/>
            <person name="Severson D.W."/>
        </authorList>
    </citation>
    <scope>NUCLEOTIDE SEQUENCE [LARGE SCALE GENOMIC DNA]</scope>
    <source>
        <strain evidence="2">Liverpool</strain>
    </source>
</reference>
<dbReference type="OMA" id="NHANEKH"/>
<dbReference type="Proteomes" id="UP000682892">
    <property type="component" value="Unassembled WGS sequence"/>
</dbReference>
<reference evidence="2" key="1">
    <citation type="submission" date="2005-10" db="EMBL/GenBank/DDBJ databases">
        <authorList>
            <person name="Loftus B.J."/>
            <person name="Nene V.M."/>
            <person name="Hannick L.I."/>
            <person name="Bidwell S."/>
            <person name="Haas B."/>
            <person name="Amedeo P."/>
            <person name="Orvis J."/>
            <person name="Wortman J.R."/>
            <person name="White O.R."/>
            <person name="Salzberg S."/>
            <person name="Shumway M."/>
            <person name="Koo H."/>
            <person name="Zhao Y."/>
            <person name="Holmes M."/>
            <person name="Miller J."/>
            <person name="Schatz M."/>
            <person name="Pop M."/>
            <person name="Pai G."/>
            <person name="Utterback T."/>
            <person name="Rogers Y.-H."/>
            <person name="Kravitz S."/>
            <person name="Fraser C.M."/>
        </authorList>
    </citation>
    <scope>NUCLEOTIDE SEQUENCE</scope>
    <source>
        <strain evidence="2">Liverpool</strain>
    </source>
</reference>
<dbReference type="HOGENOM" id="CLU_1215820_0_0_1"/>
<name>Q17MC7_AEDAE</name>
<protein>
    <submittedName>
        <fullName evidence="2">AAEL001055-PA</fullName>
    </submittedName>
</protein>
<sequence>MRVKRKFGSKMYESSCSYQTALDLKRAASPLITHQVKSEDCLGLTQCATDWGSYRFHQSTFEQLKQSVEKAKAALQDRTVFLGSSSAFSDIYSSPRLTESLENVISHSTANSSNNAENNSSNNNASGTSSNSLNNSSASANNASGGSSGTSGGSGSGSSSGISVINATSLVSPSNLLVSNGLTSQRHRSDLLGTGNLNLVSSTQSPTTTSTPSSILSQNLESPSLDVKSRQGK</sequence>
<dbReference type="PhylomeDB" id="Q17MC7"/>
<accession>Q17MC7</accession>
<feature type="compositionally biased region" description="Low complexity" evidence="1">
    <location>
        <begin position="201"/>
        <end position="214"/>
    </location>
</feature>
<evidence type="ECO:0000313" key="2">
    <source>
        <dbReference type="EMBL" id="EAT47822.1"/>
    </source>
</evidence>
<dbReference type="STRING" id="7159.Q17MC7"/>
<evidence type="ECO:0000256" key="1">
    <source>
        <dbReference type="SAM" id="MobiDB-lite"/>
    </source>
</evidence>
<feature type="region of interest" description="Disordered" evidence="1">
    <location>
        <begin position="194"/>
        <end position="233"/>
    </location>
</feature>